<keyword evidence="2" id="KW-1185">Reference proteome</keyword>
<organism evidence="1 2">
    <name type="scientific">Irpex rosettiformis</name>
    <dbReference type="NCBI Taxonomy" id="378272"/>
    <lineage>
        <taxon>Eukaryota</taxon>
        <taxon>Fungi</taxon>
        <taxon>Dikarya</taxon>
        <taxon>Basidiomycota</taxon>
        <taxon>Agaricomycotina</taxon>
        <taxon>Agaricomycetes</taxon>
        <taxon>Polyporales</taxon>
        <taxon>Irpicaceae</taxon>
        <taxon>Irpex</taxon>
    </lineage>
</organism>
<accession>A0ACB8TSS3</accession>
<dbReference type="EMBL" id="MU274935">
    <property type="protein sequence ID" value="KAI0085060.1"/>
    <property type="molecule type" value="Genomic_DNA"/>
</dbReference>
<dbReference type="Proteomes" id="UP001055072">
    <property type="component" value="Unassembled WGS sequence"/>
</dbReference>
<sequence length="434" mass="46477">MSIASKYTLALVHPSTPVFIWDYKTNIKLEEVLYYRIREEGVLENAYSANSYHQQSPSSPSNPTTTTSQPQTVSPSSTLNQPEKPQQEPQGGTLGGTFQTLRLRDEQPIIIAQPSQPAASSSVVTTPRSGKKRKTPPTNTQAPTNSQDGPPQPPPPGMQHMPPGPPPPGVIAPHALMHSGPPPLPPHLGGPPPPIHAYQYVPAGDYTPGGMPPPGMVPPGQVQNGSPEPNQQGGQSGRQLSQSKRAEQNRKAQRAFRERRDQYLSGRVSLRLDYFNSLAIIPVFPPILTRLFLFRHVKALESRSQLLDAALASADEANRRWEDCRALVDQLRIENAALRAALNQLQQQQASAGVTIPLPVSIAGIGQSSSHSTGAQPPPLAGENGTDVPSSALGGQSADADDDVSAPPPIPADQTNQTNQDKERTEPTKEVSAG</sequence>
<reference evidence="1" key="1">
    <citation type="journal article" date="2021" name="Environ. Microbiol.">
        <title>Gene family expansions and transcriptome signatures uncover fungal adaptations to wood decay.</title>
        <authorList>
            <person name="Hage H."/>
            <person name="Miyauchi S."/>
            <person name="Viragh M."/>
            <person name="Drula E."/>
            <person name="Min B."/>
            <person name="Chaduli D."/>
            <person name="Navarro D."/>
            <person name="Favel A."/>
            <person name="Norest M."/>
            <person name="Lesage-Meessen L."/>
            <person name="Balint B."/>
            <person name="Merenyi Z."/>
            <person name="de Eugenio L."/>
            <person name="Morin E."/>
            <person name="Martinez A.T."/>
            <person name="Baldrian P."/>
            <person name="Stursova M."/>
            <person name="Martinez M.J."/>
            <person name="Novotny C."/>
            <person name="Magnuson J.K."/>
            <person name="Spatafora J.W."/>
            <person name="Maurice S."/>
            <person name="Pangilinan J."/>
            <person name="Andreopoulos W."/>
            <person name="LaButti K."/>
            <person name="Hundley H."/>
            <person name="Na H."/>
            <person name="Kuo A."/>
            <person name="Barry K."/>
            <person name="Lipzen A."/>
            <person name="Henrissat B."/>
            <person name="Riley R."/>
            <person name="Ahrendt S."/>
            <person name="Nagy L.G."/>
            <person name="Grigoriev I.V."/>
            <person name="Martin F."/>
            <person name="Rosso M.N."/>
        </authorList>
    </citation>
    <scope>NUCLEOTIDE SEQUENCE</scope>
    <source>
        <strain evidence="1">CBS 384.51</strain>
    </source>
</reference>
<name>A0ACB8TSS3_9APHY</name>
<gene>
    <name evidence="1" type="ORF">BDY19DRAFT_909344</name>
</gene>
<evidence type="ECO:0000313" key="2">
    <source>
        <dbReference type="Proteomes" id="UP001055072"/>
    </source>
</evidence>
<evidence type="ECO:0000313" key="1">
    <source>
        <dbReference type="EMBL" id="KAI0085060.1"/>
    </source>
</evidence>
<proteinExistence type="predicted"/>
<comment type="caution">
    <text evidence="1">The sequence shown here is derived from an EMBL/GenBank/DDBJ whole genome shotgun (WGS) entry which is preliminary data.</text>
</comment>
<protein>
    <submittedName>
        <fullName evidence="1">Uncharacterized protein</fullName>
    </submittedName>
</protein>